<evidence type="ECO:0000313" key="5">
    <source>
        <dbReference type="Proteomes" id="UP000238479"/>
    </source>
</evidence>
<protein>
    <submittedName>
        <fullName evidence="4">Putative oxidoreductase</fullName>
        <ecNumber evidence="4">1.1.1.-</ecNumber>
    </submittedName>
</protein>
<dbReference type="GO" id="GO:0016616">
    <property type="term" value="F:oxidoreductase activity, acting on the CH-OH group of donors, NAD or NADP as acceptor"/>
    <property type="evidence" value="ECO:0007669"/>
    <property type="project" value="TreeGrafter"/>
</dbReference>
<keyword evidence="2 4" id="KW-0560">Oxidoreductase</keyword>
<reference evidence="4 5" key="1">
    <citation type="journal article" date="2018" name="Nat. Genet.">
        <title>The Rosa genome provides new insights in the design of modern roses.</title>
        <authorList>
            <person name="Bendahmane M."/>
        </authorList>
    </citation>
    <scope>NUCLEOTIDE SEQUENCE [LARGE SCALE GENOMIC DNA]</scope>
    <source>
        <strain evidence="5">cv. Old Blush</strain>
    </source>
</reference>
<comment type="caution">
    <text evidence="4">The sequence shown here is derived from an EMBL/GenBank/DDBJ whole genome shotgun (WGS) entry which is preliminary data.</text>
</comment>
<dbReference type="InterPro" id="IPR036291">
    <property type="entry name" value="NAD(P)-bd_dom_sf"/>
</dbReference>
<dbReference type="PANTHER" id="PTHR10366">
    <property type="entry name" value="NAD DEPENDENT EPIMERASE/DEHYDRATASE"/>
    <property type="match status" value="1"/>
</dbReference>
<evidence type="ECO:0000259" key="3">
    <source>
        <dbReference type="Pfam" id="PF01370"/>
    </source>
</evidence>
<dbReference type="OMA" id="DYVACRL"/>
<keyword evidence="5" id="KW-1185">Reference proteome</keyword>
<gene>
    <name evidence="4" type="ORF">RchiOBHm_Chr7g0195251</name>
</gene>
<proteinExistence type="predicted"/>
<dbReference type="SUPFAM" id="SSF51735">
    <property type="entry name" value="NAD(P)-binding Rossmann-fold domains"/>
    <property type="match status" value="1"/>
</dbReference>
<organism evidence="4 5">
    <name type="scientific">Rosa chinensis</name>
    <name type="common">China rose</name>
    <dbReference type="NCBI Taxonomy" id="74649"/>
    <lineage>
        <taxon>Eukaryota</taxon>
        <taxon>Viridiplantae</taxon>
        <taxon>Streptophyta</taxon>
        <taxon>Embryophyta</taxon>
        <taxon>Tracheophyta</taxon>
        <taxon>Spermatophyta</taxon>
        <taxon>Magnoliopsida</taxon>
        <taxon>eudicotyledons</taxon>
        <taxon>Gunneridae</taxon>
        <taxon>Pentapetalae</taxon>
        <taxon>rosids</taxon>
        <taxon>fabids</taxon>
        <taxon>Rosales</taxon>
        <taxon>Rosaceae</taxon>
        <taxon>Rosoideae</taxon>
        <taxon>Rosoideae incertae sedis</taxon>
        <taxon>Rosa</taxon>
    </lineage>
</organism>
<sequence>MEKNKVSRVCVTGGSGYNGCWLVKKLLENGHTVHPTDASKVGLLKSLPDADSKLLLFQADLYDPNEFEHAIQGSQFVFHVATPTEHNPEISKVSLLISTKSLISCCLVDLSYY</sequence>
<dbReference type="Gene3D" id="3.40.50.720">
    <property type="entry name" value="NAD(P)-binding Rossmann-like Domain"/>
    <property type="match status" value="1"/>
</dbReference>
<accession>A0A2P6P6A4</accession>
<keyword evidence="1" id="KW-0521">NADP</keyword>
<dbReference type="InterPro" id="IPR050425">
    <property type="entry name" value="NAD(P)_dehydrat-like"/>
</dbReference>
<dbReference type="Pfam" id="PF01370">
    <property type="entry name" value="Epimerase"/>
    <property type="match status" value="1"/>
</dbReference>
<dbReference type="Proteomes" id="UP000238479">
    <property type="component" value="Chromosome 7"/>
</dbReference>
<dbReference type="Gramene" id="PRQ17460">
    <property type="protein sequence ID" value="PRQ17460"/>
    <property type="gene ID" value="RchiOBHm_Chr7g0195251"/>
</dbReference>
<feature type="domain" description="NAD-dependent epimerase/dehydratase" evidence="3">
    <location>
        <begin position="9"/>
        <end position="88"/>
    </location>
</feature>
<evidence type="ECO:0000313" key="4">
    <source>
        <dbReference type="EMBL" id="PRQ17460.1"/>
    </source>
</evidence>
<dbReference type="STRING" id="74649.A0A2P6P6A4"/>
<dbReference type="AlphaFoldDB" id="A0A2P6P6A4"/>
<evidence type="ECO:0000256" key="2">
    <source>
        <dbReference type="ARBA" id="ARBA00023002"/>
    </source>
</evidence>
<dbReference type="PANTHER" id="PTHR10366:SF809">
    <property type="entry name" value="ANTHOCYANIDIN REDUCTASE"/>
    <property type="match status" value="1"/>
</dbReference>
<dbReference type="EC" id="1.1.1.-" evidence="4"/>
<dbReference type="InterPro" id="IPR001509">
    <property type="entry name" value="Epimerase_deHydtase"/>
</dbReference>
<name>A0A2P6P6A4_ROSCH</name>
<dbReference type="EMBL" id="PDCK01000045">
    <property type="protein sequence ID" value="PRQ17460.1"/>
    <property type="molecule type" value="Genomic_DNA"/>
</dbReference>
<evidence type="ECO:0000256" key="1">
    <source>
        <dbReference type="ARBA" id="ARBA00022857"/>
    </source>
</evidence>